<dbReference type="SUPFAM" id="SSF46565">
    <property type="entry name" value="Chaperone J-domain"/>
    <property type="match status" value="1"/>
</dbReference>
<dbReference type="InterPro" id="IPR008971">
    <property type="entry name" value="HSP40/DnaJ_pept-bd"/>
</dbReference>
<name>A0A6J6WR99_9ZZZZ</name>
<dbReference type="CDD" id="cd06257">
    <property type="entry name" value="DnaJ"/>
    <property type="match status" value="1"/>
</dbReference>
<feature type="domain" description="J" evidence="6">
    <location>
        <begin position="10"/>
        <end position="75"/>
    </location>
</feature>
<dbReference type="EMBL" id="CAEZZQ010000150">
    <property type="protein sequence ID" value="CAB4787372.1"/>
    <property type="molecule type" value="Genomic_DNA"/>
</dbReference>
<protein>
    <submittedName>
        <fullName evidence="7">Unannotated protein</fullName>
    </submittedName>
</protein>
<keyword evidence="5" id="KW-0346">Stress response</keyword>
<dbReference type="GO" id="GO:0008270">
    <property type="term" value="F:zinc ion binding"/>
    <property type="evidence" value="ECO:0007669"/>
    <property type="project" value="UniProtKB-KW"/>
</dbReference>
<accession>A0A6J6WR99</accession>
<dbReference type="InterPro" id="IPR001623">
    <property type="entry name" value="DnaJ_domain"/>
</dbReference>
<evidence type="ECO:0000313" key="7">
    <source>
        <dbReference type="EMBL" id="CAB4787372.1"/>
    </source>
</evidence>
<proteinExistence type="predicted"/>
<dbReference type="Gene3D" id="2.60.260.20">
    <property type="entry name" value="Urease metallochaperone UreE, N-terminal domain"/>
    <property type="match status" value="2"/>
</dbReference>
<dbReference type="FunFam" id="2.60.260.20:FF:000005">
    <property type="entry name" value="Chaperone protein dnaJ 1, mitochondrial"/>
    <property type="match status" value="1"/>
</dbReference>
<dbReference type="SUPFAM" id="SSF49493">
    <property type="entry name" value="HSP40/DnaJ peptide-binding domain"/>
    <property type="match status" value="2"/>
</dbReference>
<dbReference type="InterPro" id="IPR002939">
    <property type="entry name" value="DnaJ_C"/>
</dbReference>
<keyword evidence="4" id="KW-0862">Zinc</keyword>
<keyword evidence="3" id="KW-0863">Zinc-finger</keyword>
<dbReference type="PANTHER" id="PTHR43096">
    <property type="entry name" value="DNAJ HOMOLOG 1, MITOCHONDRIAL-RELATED"/>
    <property type="match status" value="1"/>
</dbReference>
<dbReference type="Pfam" id="PF01556">
    <property type="entry name" value="DnaJ_C"/>
    <property type="match status" value="1"/>
</dbReference>
<dbReference type="Gene3D" id="1.10.287.110">
    <property type="entry name" value="DnaJ domain"/>
    <property type="match status" value="1"/>
</dbReference>
<evidence type="ECO:0000259" key="6">
    <source>
        <dbReference type="PROSITE" id="PS50076"/>
    </source>
</evidence>
<dbReference type="CDD" id="cd10747">
    <property type="entry name" value="DnaJ_C"/>
    <property type="match status" value="1"/>
</dbReference>
<dbReference type="PROSITE" id="PS50076">
    <property type="entry name" value="DNAJ_2"/>
    <property type="match status" value="1"/>
</dbReference>
<dbReference type="SMART" id="SM00271">
    <property type="entry name" value="DnaJ"/>
    <property type="match status" value="1"/>
</dbReference>
<dbReference type="PROSITE" id="PS00636">
    <property type="entry name" value="DNAJ_1"/>
    <property type="match status" value="1"/>
</dbReference>
<keyword evidence="2" id="KW-0677">Repeat</keyword>
<evidence type="ECO:0000256" key="2">
    <source>
        <dbReference type="ARBA" id="ARBA00022737"/>
    </source>
</evidence>
<evidence type="ECO:0000256" key="4">
    <source>
        <dbReference type="ARBA" id="ARBA00022833"/>
    </source>
</evidence>
<dbReference type="PANTHER" id="PTHR43096:SF54">
    <property type="entry name" value="CHAPERONE PROTEIN DNAJ 1"/>
    <property type="match status" value="1"/>
</dbReference>
<evidence type="ECO:0000256" key="5">
    <source>
        <dbReference type="ARBA" id="ARBA00023016"/>
    </source>
</evidence>
<dbReference type="GO" id="GO:0051082">
    <property type="term" value="F:unfolded protein binding"/>
    <property type="evidence" value="ECO:0007669"/>
    <property type="project" value="InterPro"/>
</dbReference>
<dbReference type="AlphaFoldDB" id="A0A6J6WR99"/>
<evidence type="ECO:0000256" key="3">
    <source>
        <dbReference type="ARBA" id="ARBA00022771"/>
    </source>
</evidence>
<sequence length="312" mass="33402">MAAKDLYEKDFYAILGVEKNAEAAAIKKVYRKLARDLHPDANKGDAKLEERFKEVSEAYDILSDPKKRAEYDEARALFARGGFRKPQGGAQYNSSQHSAHFQSGAGDAFGGGDINDMLSGLFGNRQRGPRKGQDLQTEATIPFRDSVVGTQISLRVNGATVKANIPAGIEDGKRIILKGKGGAGQPGAPAGDLYIEIHVTPHPIFTRKGDNLSLTLPITFAEAALGGDVEVPTVSGELVKVRLAAGTANGRTLRVKGHGLAKKSGGHGDLFVTVEVAVPQRLAAKERALIEEFQTLTANEDLRADFVAKAKE</sequence>
<dbReference type="InterPro" id="IPR018253">
    <property type="entry name" value="DnaJ_domain_CS"/>
</dbReference>
<dbReference type="InterPro" id="IPR036869">
    <property type="entry name" value="J_dom_sf"/>
</dbReference>
<dbReference type="GO" id="GO:0005737">
    <property type="term" value="C:cytoplasm"/>
    <property type="evidence" value="ECO:0007669"/>
    <property type="project" value="TreeGrafter"/>
</dbReference>
<dbReference type="PRINTS" id="PR00625">
    <property type="entry name" value="JDOMAIN"/>
</dbReference>
<evidence type="ECO:0000256" key="1">
    <source>
        <dbReference type="ARBA" id="ARBA00022723"/>
    </source>
</evidence>
<reference evidence="7" key="1">
    <citation type="submission" date="2020-05" db="EMBL/GenBank/DDBJ databases">
        <authorList>
            <person name="Chiriac C."/>
            <person name="Salcher M."/>
            <person name="Ghai R."/>
            <person name="Kavagutti S V."/>
        </authorList>
    </citation>
    <scope>NUCLEOTIDE SEQUENCE</scope>
</reference>
<keyword evidence="1" id="KW-0479">Metal-binding</keyword>
<dbReference type="Pfam" id="PF00226">
    <property type="entry name" value="DnaJ"/>
    <property type="match status" value="1"/>
</dbReference>
<dbReference type="GO" id="GO:0042026">
    <property type="term" value="P:protein refolding"/>
    <property type="evidence" value="ECO:0007669"/>
    <property type="project" value="TreeGrafter"/>
</dbReference>
<organism evidence="7">
    <name type="scientific">freshwater metagenome</name>
    <dbReference type="NCBI Taxonomy" id="449393"/>
    <lineage>
        <taxon>unclassified sequences</taxon>
        <taxon>metagenomes</taxon>
        <taxon>ecological metagenomes</taxon>
    </lineage>
</organism>
<gene>
    <name evidence="7" type="ORF">UFOPK2894_01565</name>
</gene>